<feature type="transmembrane region" description="Helical" evidence="2">
    <location>
        <begin position="347"/>
        <end position="367"/>
    </location>
</feature>
<accession>A0A1H0CLZ7</accession>
<dbReference type="AlphaFoldDB" id="A0A1H0CLZ7"/>
<keyword evidence="2" id="KW-0472">Membrane</keyword>
<dbReference type="OrthoDB" id="3820682at2"/>
<keyword evidence="2" id="KW-1133">Transmembrane helix</keyword>
<feature type="transmembrane region" description="Helical" evidence="2">
    <location>
        <begin position="399"/>
        <end position="422"/>
    </location>
</feature>
<dbReference type="InterPro" id="IPR044049">
    <property type="entry name" value="EccD_transm"/>
</dbReference>
<evidence type="ECO:0000313" key="5">
    <source>
        <dbReference type="Proteomes" id="UP000199004"/>
    </source>
</evidence>
<gene>
    <name evidence="4" type="ORF">SAMN05192576_2467</name>
</gene>
<dbReference type="EMBL" id="FNIC01000003">
    <property type="protein sequence ID" value="SDN58927.1"/>
    <property type="molecule type" value="Genomic_DNA"/>
</dbReference>
<feature type="transmembrane region" description="Helical" evidence="2">
    <location>
        <begin position="114"/>
        <end position="134"/>
    </location>
</feature>
<proteinExistence type="predicted"/>
<feature type="transmembrane region" description="Helical" evidence="2">
    <location>
        <begin position="248"/>
        <end position="269"/>
    </location>
</feature>
<organism evidence="4 5">
    <name type="scientific">Nocardioides szechwanensis</name>
    <dbReference type="NCBI Taxonomy" id="1005944"/>
    <lineage>
        <taxon>Bacteria</taxon>
        <taxon>Bacillati</taxon>
        <taxon>Actinomycetota</taxon>
        <taxon>Actinomycetes</taxon>
        <taxon>Propionibacteriales</taxon>
        <taxon>Nocardioidaceae</taxon>
        <taxon>Nocardioides</taxon>
    </lineage>
</organism>
<reference evidence="4 5" key="1">
    <citation type="submission" date="2016-10" db="EMBL/GenBank/DDBJ databases">
        <authorList>
            <person name="de Groot N.N."/>
        </authorList>
    </citation>
    <scope>NUCLEOTIDE SEQUENCE [LARGE SCALE GENOMIC DNA]</scope>
    <source>
        <strain evidence="4 5">CGMCC 1.11147</strain>
    </source>
</reference>
<feature type="region of interest" description="Disordered" evidence="1">
    <location>
        <begin position="85"/>
        <end position="107"/>
    </location>
</feature>
<sequence length="464" mass="48202">MSGSAGHTTDGLSLSVHGPSGVLDLVVPAGASAGDVAIEYAAQARMPAVPTLLTGLGQALDPEESLEGAGVRSGSLLVALLHGSATPTPTASRRRRPADRTSSRRAGPALEAPGAISVLWFCVSAGVALLAGWFASQEEPSDLRSVAVWLLAGAAVVGVLPFGRYAPHRILAAPAFAASAAFVVAWDPAPERLPTIVGVAALTAAVTAAVARALDQHSEEALRVWVVVGVAAFVVTCGVALLDFRPQVAWTLLLVLAMLAARFVPTLAVDVPDQFLIDLERLAVTAWSARDRPTGRRGRIVVPPHAIEVVAERGTRLVTAACAAILATVVISAPLLLETATQRHDWVGARCLVGFAGATLLFTARSYRNTAARALLRAAGLACWIFLLVALFTDAEVDTVLTLGIVAISLACLVIVASVALGRGWRSAWWSRRAEVAEALCGSFAVGSVVVAVGLFRQLWELTG</sequence>
<feature type="transmembrane region" description="Helical" evidence="2">
    <location>
        <begin position="374"/>
        <end position="393"/>
    </location>
</feature>
<name>A0A1H0CLZ7_9ACTN</name>
<protein>
    <recommendedName>
        <fullName evidence="3">EccD-like transmembrane domain-containing protein</fullName>
    </recommendedName>
</protein>
<feature type="transmembrane region" description="Helical" evidence="2">
    <location>
        <begin position="317"/>
        <end position="335"/>
    </location>
</feature>
<feature type="transmembrane region" description="Helical" evidence="2">
    <location>
        <begin position="434"/>
        <end position="456"/>
    </location>
</feature>
<dbReference type="STRING" id="1005944.SAMN05192576_2467"/>
<evidence type="ECO:0000259" key="3">
    <source>
        <dbReference type="Pfam" id="PF19053"/>
    </source>
</evidence>
<feature type="transmembrane region" description="Helical" evidence="2">
    <location>
        <begin position="146"/>
        <end position="163"/>
    </location>
</feature>
<keyword evidence="5" id="KW-1185">Reference proteome</keyword>
<evidence type="ECO:0000256" key="2">
    <source>
        <dbReference type="SAM" id="Phobius"/>
    </source>
</evidence>
<feature type="domain" description="EccD-like transmembrane" evidence="3">
    <location>
        <begin position="123"/>
        <end position="457"/>
    </location>
</feature>
<evidence type="ECO:0000313" key="4">
    <source>
        <dbReference type="EMBL" id="SDN58927.1"/>
    </source>
</evidence>
<feature type="transmembrane region" description="Helical" evidence="2">
    <location>
        <begin position="170"/>
        <end position="189"/>
    </location>
</feature>
<dbReference type="RefSeq" id="WP_091025075.1">
    <property type="nucleotide sequence ID" value="NZ_BKAE01000006.1"/>
</dbReference>
<keyword evidence="2" id="KW-0812">Transmembrane</keyword>
<feature type="transmembrane region" description="Helical" evidence="2">
    <location>
        <begin position="195"/>
        <end position="214"/>
    </location>
</feature>
<feature type="transmembrane region" description="Helical" evidence="2">
    <location>
        <begin position="221"/>
        <end position="242"/>
    </location>
</feature>
<dbReference type="Pfam" id="PF19053">
    <property type="entry name" value="EccD"/>
    <property type="match status" value="1"/>
</dbReference>
<dbReference type="Proteomes" id="UP000199004">
    <property type="component" value="Unassembled WGS sequence"/>
</dbReference>
<evidence type="ECO:0000256" key="1">
    <source>
        <dbReference type="SAM" id="MobiDB-lite"/>
    </source>
</evidence>